<proteinExistence type="predicted"/>
<keyword evidence="2" id="KW-1185">Reference proteome</keyword>
<accession>A0A1T3CWG0</accession>
<reference evidence="1 2" key="1">
    <citation type="submission" date="2016-04" db="EMBL/GenBank/DDBJ databases">
        <title>Multiple horizontal gene transfer events from other fungi enriched the ability of the initially mycotrophic fungus Trichoderma (Ascomycota) to feed on dead plant biomass.</title>
        <authorList>
            <person name="Atanasova L."/>
            <person name="Chenthamara K."/>
            <person name="Zhang J."/>
            <person name="Grujic M."/>
            <person name="Henrissat B."/>
            <person name="Kuo A."/>
            <person name="Aertz A."/>
            <person name="Salamov A."/>
            <person name="Lipzen A."/>
            <person name="Labutti K."/>
            <person name="Barry K."/>
            <person name="Miao Y."/>
            <person name="Rahimi M.J."/>
            <person name="Shen Q."/>
            <person name="Grigoriev I.V."/>
            <person name="Kubicek C.P."/>
            <person name="Druzhinina I.S."/>
        </authorList>
    </citation>
    <scope>NUCLEOTIDE SEQUENCE [LARGE SCALE GENOMIC DNA]</scope>
    <source>
        <strain evidence="1 2">NJAU 4742</strain>
    </source>
</reference>
<sequence>MTSYINSTDSNPWDQMIVLSQKTINESFQNMWEVAQLDGDSPLTHYERTTRGGEYLKFDVGAPSVELQVVPKDELLFFKLSMTSGSCFIYLSDDSNDDSHIDWQINDWVFAFSVSIAQKTVEKESQEYKDFKNRSGLLNWDFSLACLFIDTSSSTKFSEELSTFGDRQNDYNTLMTARSKGVFQSFVSEWVNVMAASGCNILGYSAQASADTSDQYQPTFPPTLMDYDTYPWKATPTSANQDNLDTNSLCYLMMSNFTVPATDAVTYSGQWTDDQHGGTYVLNRSLFWPWMFTVLRDVVKAMVPVPDVPTLYWDNTDPNHPYASRMEYHFGDNTASDDSYKFVSTGPGQWSWAGVPLQQSNKVANPNDGSDYETIVESTNVPKPGAPPVSGGTLSFTAGKEQISLTGKSTFVVRVDHSRKKNPTYTLMTFVLTWSVSIAVAAVEEGGVQFTIINSTVDTESTSEGNLSWVPSADTVASNLKTQMSSSLKNAAANANTNLMNVLANQHRLYLPAKGHFLMHDPVFNSKGDLLVGLDYNGADAPPPPAKK</sequence>
<name>A0A1T3CWG0_9HYPO</name>
<evidence type="ECO:0000313" key="1">
    <source>
        <dbReference type="EMBL" id="OPB45386.1"/>
    </source>
</evidence>
<dbReference type="AlphaFoldDB" id="A0A1T3CWG0"/>
<gene>
    <name evidence="1" type="ORF">A0O28_0075960</name>
</gene>
<protein>
    <submittedName>
        <fullName evidence="1">Uncharacterized protein</fullName>
    </submittedName>
</protein>
<evidence type="ECO:0000313" key="2">
    <source>
        <dbReference type="Proteomes" id="UP000191004"/>
    </source>
</evidence>
<dbReference type="Proteomes" id="UP000191004">
    <property type="component" value="Unassembled WGS sequence"/>
</dbReference>
<organism evidence="1 2">
    <name type="scientific">Trichoderma guizhouense</name>
    <dbReference type="NCBI Taxonomy" id="1491466"/>
    <lineage>
        <taxon>Eukaryota</taxon>
        <taxon>Fungi</taxon>
        <taxon>Dikarya</taxon>
        <taxon>Ascomycota</taxon>
        <taxon>Pezizomycotina</taxon>
        <taxon>Sordariomycetes</taxon>
        <taxon>Hypocreomycetidae</taxon>
        <taxon>Hypocreales</taxon>
        <taxon>Hypocreaceae</taxon>
        <taxon>Trichoderma</taxon>
    </lineage>
</organism>
<dbReference type="OrthoDB" id="5429442at2759"/>
<comment type="caution">
    <text evidence="1">The sequence shown here is derived from an EMBL/GenBank/DDBJ whole genome shotgun (WGS) entry which is preliminary data.</text>
</comment>
<dbReference type="EMBL" id="LVVK01000005">
    <property type="protein sequence ID" value="OPB45386.1"/>
    <property type="molecule type" value="Genomic_DNA"/>
</dbReference>